<dbReference type="Proteomes" id="UP001529510">
    <property type="component" value="Unassembled WGS sequence"/>
</dbReference>
<sequence>TAALNNDGECVFFLHYSTIDFTNAEPPSGEIWGIASLTSEYATIRHHPAGAADAENNTLTSETEPKNQDMTAKITDTPSPASEDEIYGNISYHYRQKEPLVSADDAEMQD</sequence>
<evidence type="ECO:0000256" key="1">
    <source>
        <dbReference type="SAM" id="MobiDB-lite"/>
    </source>
</evidence>
<name>A0ABD0RDA3_CIRMR</name>
<comment type="caution">
    <text evidence="2">The sequence shown here is derived from an EMBL/GenBank/DDBJ whole genome shotgun (WGS) entry which is preliminary data.</text>
</comment>
<keyword evidence="3" id="KW-1185">Reference proteome</keyword>
<protein>
    <submittedName>
        <fullName evidence="2">Uncharacterized protein</fullName>
    </submittedName>
</protein>
<organism evidence="2 3">
    <name type="scientific">Cirrhinus mrigala</name>
    <name type="common">Mrigala</name>
    <dbReference type="NCBI Taxonomy" id="683832"/>
    <lineage>
        <taxon>Eukaryota</taxon>
        <taxon>Metazoa</taxon>
        <taxon>Chordata</taxon>
        <taxon>Craniata</taxon>
        <taxon>Vertebrata</taxon>
        <taxon>Euteleostomi</taxon>
        <taxon>Actinopterygii</taxon>
        <taxon>Neopterygii</taxon>
        <taxon>Teleostei</taxon>
        <taxon>Ostariophysi</taxon>
        <taxon>Cypriniformes</taxon>
        <taxon>Cyprinidae</taxon>
        <taxon>Labeoninae</taxon>
        <taxon>Labeonini</taxon>
        <taxon>Cirrhinus</taxon>
    </lineage>
</organism>
<proteinExistence type="predicted"/>
<accession>A0ABD0RDA3</accession>
<reference evidence="2 3" key="1">
    <citation type="submission" date="2024-05" db="EMBL/GenBank/DDBJ databases">
        <title>Genome sequencing and assembly of Indian major carp, Cirrhinus mrigala (Hamilton, 1822).</title>
        <authorList>
            <person name="Mohindra V."/>
            <person name="Chowdhury L.M."/>
            <person name="Lal K."/>
            <person name="Jena J.K."/>
        </authorList>
    </citation>
    <scope>NUCLEOTIDE SEQUENCE [LARGE SCALE GENOMIC DNA]</scope>
    <source>
        <strain evidence="2">CM1030</strain>
        <tissue evidence="2">Blood</tissue>
    </source>
</reference>
<gene>
    <name evidence="2" type="ORF">M9458_010086</name>
</gene>
<dbReference type="AlphaFoldDB" id="A0ABD0RDA3"/>
<feature type="compositionally biased region" description="Polar residues" evidence="1">
    <location>
        <begin position="55"/>
        <end position="80"/>
    </location>
</feature>
<dbReference type="EMBL" id="JAMKFB020000004">
    <property type="protein sequence ID" value="KAL0196514.1"/>
    <property type="molecule type" value="Genomic_DNA"/>
</dbReference>
<feature type="region of interest" description="Disordered" evidence="1">
    <location>
        <begin position="49"/>
        <end position="83"/>
    </location>
</feature>
<evidence type="ECO:0000313" key="2">
    <source>
        <dbReference type="EMBL" id="KAL0196514.1"/>
    </source>
</evidence>
<evidence type="ECO:0000313" key="3">
    <source>
        <dbReference type="Proteomes" id="UP001529510"/>
    </source>
</evidence>
<feature type="non-terminal residue" evidence="2">
    <location>
        <position position="1"/>
    </location>
</feature>